<reference evidence="6" key="1">
    <citation type="submission" date="2018-06" db="EMBL/GenBank/DDBJ databases">
        <authorList>
            <person name="Zhirakovskaya E."/>
        </authorList>
    </citation>
    <scope>NUCLEOTIDE SEQUENCE</scope>
</reference>
<dbReference type="Pfam" id="PF13005">
    <property type="entry name" value="zf-IS66"/>
    <property type="match status" value="1"/>
</dbReference>
<evidence type="ECO:0000259" key="3">
    <source>
        <dbReference type="Pfam" id="PF13005"/>
    </source>
</evidence>
<dbReference type="PANTHER" id="PTHR33678">
    <property type="entry name" value="BLL1576 PROTEIN"/>
    <property type="match status" value="1"/>
</dbReference>
<dbReference type="Pfam" id="PF03050">
    <property type="entry name" value="DDE_Tnp_IS66"/>
    <property type="match status" value="1"/>
</dbReference>
<feature type="domain" description="Transposase TnpC homeodomain" evidence="4">
    <location>
        <begin position="43"/>
        <end position="112"/>
    </location>
</feature>
<dbReference type="InterPro" id="IPR024474">
    <property type="entry name" value="Znf_dom_IS66"/>
</dbReference>
<dbReference type="Pfam" id="PF13817">
    <property type="entry name" value="DDE_Tnp_IS66_C"/>
    <property type="match status" value="1"/>
</dbReference>
<dbReference type="InterPro" id="IPR052344">
    <property type="entry name" value="Transposase-related"/>
</dbReference>
<dbReference type="InterPro" id="IPR004291">
    <property type="entry name" value="Transposase_IS66_central"/>
</dbReference>
<evidence type="ECO:0000313" key="6">
    <source>
        <dbReference type="EMBL" id="VAW79458.1"/>
    </source>
</evidence>
<sequence length="519" mass="58013">MPIAPNQLPNDIDALKSLVADQVARNERLTTENQRYKTQVLTLQEQLNLALAKRYAASSEKISPDQTCLFDEPEVESLVIEAAGDAVIEVPAHTRKPRGRKRLPDNLPRIDVIHELPESERHCDHDGQRLTEIGEVTSEQLDIIPATIQVIRHIRKKYACSCGHCIKTAPLPAQPIPKSMASPGLLAHIAVSKYQDALPLYRQETILQRIGVDIPRATLSNWMIQAGNLIQPVINLLRDRLLAYDILQMDETTVQVLNEQGKTAQSKSYLWLQRGGPPDQPVVLYDYDPGRGAKVPMRLLAGFMGCLQTDGYDGYNAVVAANGLTHVGCMAHARRKFSEAVKAQGKNKKKGKAHQGLVLIQKLYRVEKQARRRTSDERYVLRQQQARPILDALRIWLAESLPLVPPTSATGKAMHYLNREWEKLIRYLDDGRIEIDNNGAENAIRPFVVGRKNWLFSASVKGVTASANLYSLIETAKANGLEPYAYLRYLFTALPKAETVEVIEALLPGNVDPGQIRNC</sequence>
<dbReference type="PANTHER" id="PTHR33678:SF1">
    <property type="entry name" value="BLL1576 PROTEIN"/>
    <property type="match status" value="1"/>
</dbReference>
<dbReference type="Pfam" id="PF13007">
    <property type="entry name" value="LZ_Tnp_IS66"/>
    <property type="match status" value="1"/>
</dbReference>
<protein>
    <submittedName>
        <fullName evidence="6">Mobile element protein</fullName>
    </submittedName>
</protein>
<evidence type="ECO:0000259" key="2">
    <source>
        <dbReference type="Pfam" id="PF03050"/>
    </source>
</evidence>
<dbReference type="InterPro" id="IPR024463">
    <property type="entry name" value="Transposase_TnpC_homeodom"/>
</dbReference>
<organism evidence="6">
    <name type="scientific">hydrothermal vent metagenome</name>
    <dbReference type="NCBI Taxonomy" id="652676"/>
    <lineage>
        <taxon>unclassified sequences</taxon>
        <taxon>metagenomes</taxon>
        <taxon>ecological metagenomes</taxon>
    </lineage>
</organism>
<feature type="domain" description="Transposase IS66 zinc-finger binding" evidence="3">
    <location>
        <begin position="120"/>
        <end position="162"/>
    </location>
</feature>
<name>A0A3B0YEY0_9ZZZZ</name>
<dbReference type="NCBIfam" id="NF033517">
    <property type="entry name" value="transpos_IS66"/>
    <property type="match status" value="1"/>
</dbReference>
<evidence type="ECO:0000256" key="1">
    <source>
        <dbReference type="SAM" id="Coils"/>
    </source>
</evidence>
<dbReference type="EMBL" id="UOFM01000309">
    <property type="protein sequence ID" value="VAW79458.1"/>
    <property type="molecule type" value="Genomic_DNA"/>
</dbReference>
<feature type="domain" description="Transposase IS66 C-terminal" evidence="5">
    <location>
        <begin position="471"/>
        <end position="508"/>
    </location>
</feature>
<dbReference type="AlphaFoldDB" id="A0A3B0YEY0"/>
<proteinExistence type="predicted"/>
<gene>
    <name evidence="6" type="ORF">MNBD_GAMMA14-2607</name>
</gene>
<accession>A0A3B0YEY0</accession>
<evidence type="ECO:0000259" key="5">
    <source>
        <dbReference type="Pfam" id="PF13817"/>
    </source>
</evidence>
<keyword evidence="1" id="KW-0175">Coiled coil</keyword>
<feature type="domain" description="Transposase IS66 central" evidence="2">
    <location>
        <begin position="178"/>
        <end position="463"/>
    </location>
</feature>
<dbReference type="InterPro" id="IPR039552">
    <property type="entry name" value="IS66_C"/>
</dbReference>
<evidence type="ECO:0000259" key="4">
    <source>
        <dbReference type="Pfam" id="PF13007"/>
    </source>
</evidence>
<feature type="coiled-coil region" evidence="1">
    <location>
        <begin position="19"/>
        <end position="46"/>
    </location>
</feature>